<name>A0ABD0SXC3_LOXSC</name>
<dbReference type="GO" id="GO:0008236">
    <property type="term" value="F:serine-type peptidase activity"/>
    <property type="evidence" value="ECO:0007669"/>
    <property type="project" value="UniProtKB-KW"/>
</dbReference>
<evidence type="ECO:0000256" key="3">
    <source>
        <dbReference type="ARBA" id="ARBA00022801"/>
    </source>
</evidence>
<keyword evidence="4 6" id="KW-0720">Serine protease</keyword>
<comment type="similarity">
    <text evidence="1">Belongs to the peptidase S1 family.</text>
</comment>
<dbReference type="Proteomes" id="UP001549921">
    <property type="component" value="Unassembled WGS sequence"/>
</dbReference>
<dbReference type="InterPro" id="IPR009003">
    <property type="entry name" value="Peptidase_S1_PA"/>
</dbReference>
<dbReference type="SMART" id="SM00020">
    <property type="entry name" value="Tryp_SPc"/>
    <property type="match status" value="1"/>
</dbReference>
<dbReference type="InterPro" id="IPR043504">
    <property type="entry name" value="Peptidase_S1_PA_chymotrypsin"/>
</dbReference>
<feature type="domain" description="Peptidase S1" evidence="8">
    <location>
        <begin position="53"/>
        <end position="286"/>
    </location>
</feature>
<dbReference type="CDD" id="cd00190">
    <property type="entry name" value="Tryp_SPc"/>
    <property type="match status" value="1"/>
</dbReference>
<dbReference type="PROSITE" id="PS50240">
    <property type="entry name" value="TRYPSIN_DOM"/>
    <property type="match status" value="1"/>
</dbReference>
<keyword evidence="5" id="KW-1015">Disulfide bond</keyword>
<keyword evidence="2 6" id="KW-0645">Protease</keyword>
<dbReference type="InterPro" id="IPR033116">
    <property type="entry name" value="TRYPSIN_SER"/>
</dbReference>
<dbReference type="Pfam" id="PF00089">
    <property type="entry name" value="Trypsin"/>
    <property type="match status" value="1"/>
</dbReference>
<evidence type="ECO:0000256" key="5">
    <source>
        <dbReference type="ARBA" id="ARBA00023157"/>
    </source>
</evidence>
<evidence type="ECO:0000256" key="4">
    <source>
        <dbReference type="ARBA" id="ARBA00022825"/>
    </source>
</evidence>
<evidence type="ECO:0000256" key="7">
    <source>
        <dbReference type="SAM" id="SignalP"/>
    </source>
</evidence>
<dbReference type="InterPro" id="IPR001314">
    <property type="entry name" value="Peptidase_S1A"/>
</dbReference>
<dbReference type="PANTHER" id="PTHR24276:SF91">
    <property type="entry name" value="AT26814P-RELATED"/>
    <property type="match status" value="1"/>
</dbReference>
<dbReference type="AlphaFoldDB" id="A0ABD0SXC3"/>
<keyword evidence="7" id="KW-0732">Signal</keyword>
<dbReference type="Gene3D" id="2.40.10.10">
    <property type="entry name" value="Trypsin-like serine proteases"/>
    <property type="match status" value="1"/>
</dbReference>
<organism evidence="9 10">
    <name type="scientific">Loxostege sticticalis</name>
    <name type="common">Beet webworm moth</name>
    <dbReference type="NCBI Taxonomy" id="481309"/>
    <lineage>
        <taxon>Eukaryota</taxon>
        <taxon>Metazoa</taxon>
        <taxon>Ecdysozoa</taxon>
        <taxon>Arthropoda</taxon>
        <taxon>Hexapoda</taxon>
        <taxon>Insecta</taxon>
        <taxon>Pterygota</taxon>
        <taxon>Neoptera</taxon>
        <taxon>Endopterygota</taxon>
        <taxon>Lepidoptera</taxon>
        <taxon>Glossata</taxon>
        <taxon>Ditrysia</taxon>
        <taxon>Pyraloidea</taxon>
        <taxon>Crambidae</taxon>
        <taxon>Pyraustinae</taxon>
        <taxon>Loxostege</taxon>
    </lineage>
</organism>
<dbReference type="GO" id="GO:0006508">
    <property type="term" value="P:proteolysis"/>
    <property type="evidence" value="ECO:0007669"/>
    <property type="project" value="UniProtKB-KW"/>
</dbReference>
<dbReference type="PANTHER" id="PTHR24276">
    <property type="entry name" value="POLYSERASE-RELATED"/>
    <property type="match status" value="1"/>
</dbReference>
<evidence type="ECO:0000313" key="10">
    <source>
        <dbReference type="Proteomes" id="UP001549921"/>
    </source>
</evidence>
<dbReference type="InterPro" id="IPR018114">
    <property type="entry name" value="TRYPSIN_HIS"/>
</dbReference>
<evidence type="ECO:0000256" key="6">
    <source>
        <dbReference type="RuleBase" id="RU363034"/>
    </source>
</evidence>
<feature type="signal peptide" evidence="7">
    <location>
        <begin position="1"/>
        <end position="18"/>
    </location>
</feature>
<evidence type="ECO:0000256" key="2">
    <source>
        <dbReference type="ARBA" id="ARBA00022670"/>
    </source>
</evidence>
<dbReference type="SUPFAM" id="SSF50494">
    <property type="entry name" value="Trypsin-like serine proteases"/>
    <property type="match status" value="1"/>
</dbReference>
<dbReference type="InterPro" id="IPR001254">
    <property type="entry name" value="Trypsin_dom"/>
</dbReference>
<proteinExistence type="inferred from homology"/>
<evidence type="ECO:0000259" key="8">
    <source>
        <dbReference type="PROSITE" id="PS50240"/>
    </source>
</evidence>
<dbReference type="PROSITE" id="PS00135">
    <property type="entry name" value="TRYPSIN_SER"/>
    <property type="match status" value="1"/>
</dbReference>
<keyword evidence="3 6" id="KW-0378">Hydrolase</keyword>
<dbReference type="PRINTS" id="PR00722">
    <property type="entry name" value="CHYMOTRYPSIN"/>
</dbReference>
<dbReference type="PROSITE" id="PS00134">
    <property type="entry name" value="TRYPSIN_HIS"/>
    <property type="match status" value="1"/>
</dbReference>
<evidence type="ECO:0000313" key="9">
    <source>
        <dbReference type="EMBL" id="KAL0828835.1"/>
    </source>
</evidence>
<dbReference type="EMBL" id="JBEDNZ010000015">
    <property type="protein sequence ID" value="KAL0828835.1"/>
    <property type="molecule type" value="Genomic_DNA"/>
</dbReference>
<feature type="chain" id="PRO_5044867436" description="Peptidase S1 domain-containing protein" evidence="7">
    <location>
        <begin position="19"/>
        <end position="286"/>
    </location>
</feature>
<protein>
    <recommendedName>
        <fullName evidence="8">Peptidase S1 domain-containing protein</fullName>
    </recommendedName>
</protein>
<gene>
    <name evidence="9" type="ORF">ABMA28_003746</name>
</gene>
<dbReference type="InterPro" id="IPR050430">
    <property type="entry name" value="Peptidase_S1"/>
</dbReference>
<sequence>MKWYILVFVAVVAVTVEASPVEGPKWAGYHESVGIPMAARLKKLELEAISGRIVGGTPVLPGTHPYMVGIVIELFTPFTSMCGASLLTNTRSLTAAHCWYDGWRWARSFTMVFGSRTLHVGGVRVDTTDVEMHPNWNTGNLNNDIAMVRHAFVSYNNIIGPIRLPVGQENNHFVGTWAVAIGYGRTADHLSPTFNPDQREAHLQVISNEQCTRRFGTFIIHSTLCTSAPRGVNICQGDSGGPLVAGSGTNRILIGVTSFGSWQCEAGDPSAFARVTSFLPWIMATM</sequence>
<comment type="caution">
    <text evidence="9">The sequence shown here is derived from an EMBL/GenBank/DDBJ whole genome shotgun (WGS) entry which is preliminary data.</text>
</comment>
<accession>A0ABD0SXC3</accession>
<evidence type="ECO:0000256" key="1">
    <source>
        <dbReference type="ARBA" id="ARBA00007664"/>
    </source>
</evidence>
<reference evidence="9 10" key="1">
    <citation type="submission" date="2024-06" db="EMBL/GenBank/DDBJ databases">
        <title>A chromosome-level genome assembly of beet webworm, Loxostege sticticalis.</title>
        <authorList>
            <person name="Zhang Y."/>
        </authorList>
    </citation>
    <scope>NUCLEOTIDE SEQUENCE [LARGE SCALE GENOMIC DNA]</scope>
    <source>
        <strain evidence="9">AQ028</strain>
        <tissue evidence="9">Male pupae</tissue>
    </source>
</reference>